<organism evidence="3 4">
    <name type="scientific">Corynebacterium renale</name>
    <dbReference type="NCBI Taxonomy" id="1724"/>
    <lineage>
        <taxon>Bacteria</taxon>
        <taxon>Bacillati</taxon>
        <taxon>Actinomycetota</taxon>
        <taxon>Actinomycetes</taxon>
        <taxon>Mycobacteriales</taxon>
        <taxon>Corynebacteriaceae</taxon>
        <taxon>Corynebacterium</taxon>
    </lineage>
</organism>
<feature type="domain" description="DUF5129" evidence="2">
    <location>
        <begin position="60"/>
        <end position="375"/>
    </location>
</feature>
<gene>
    <name evidence="3" type="ORF">ATK06_0889</name>
</gene>
<comment type="caution">
    <text evidence="3">The sequence shown here is derived from an EMBL/GenBank/DDBJ whole genome shotgun (WGS) entry which is preliminary data.</text>
</comment>
<keyword evidence="1" id="KW-0732">Signal</keyword>
<evidence type="ECO:0000256" key="1">
    <source>
        <dbReference type="SAM" id="SignalP"/>
    </source>
</evidence>
<evidence type="ECO:0000313" key="3">
    <source>
        <dbReference type="EMBL" id="PFG27810.1"/>
    </source>
</evidence>
<feature type="signal peptide" evidence="1">
    <location>
        <begin position="1"/>
        <end position="18"/>
    </location>
</feature>
<evidence type="ECO:0000259" key="2">
    <source>
        <dbReference type="Pfam" id="PF17173"/>
    </source>
</evidence>
<accession>A0A2A9DPG2</accession>
<dbReference type="RefSeq" id="WP_048381201.1">
    <property type="nucleotide sequence ID" value="NZ_LDYE01000009.1"/>
</dbReference>
<feature type="chain" id="PRO_5038558611" evidence="1">
    <location>
        <begin position="19"/>
        <end position="473"/>
    </location>
</feature>
<dbReference type="Pfam" id="PF17173">
    <property type="entry name" value="DUF5129"/>
    <property type="match status" value="1"/>
</dbReference>
<dbReference type="OrthoDB" id="4423347at2"/>
<dbReference type="Proteomes" id="UP000221653">
    <property type="component" value="Unassembled WGS sequence"/>
</dbReference>
<keyword evidence="4" id="KW-1185">Reference proteome</keyword>
<dbReference type="InterPro" id="IPR033435">
    <property type="entry name" value="DUF5129"/>
</dbReference>
<dbReference type="AlphaFoldDB" id="A0A2A9DPG2"/>
<dbReference type="Gene3D" id="3.10.310.50">
    <property type="match status" value="1"/>
</dbReference>
<evidence type="ECO:0000313" key="4">
    <source>
        <dbReference type="Proteomes" id="UP000221653"/>
    </source>
</evidence>
<dbReference type="STRING" id="1724.GCA_001044175_02509"/>
<protein>
    <submittedName>
        <fullName evidence="3">Uncharacterized protein DUF5129</fullName>
    </submittedName>
</protein>
<reference evidence="3 4" key="1">
    <citation type="submission" date="2017-10" db="EMBL/GenBank/DDBJ databases">
        <title>Sequencing the genomes of 1000 actinobacteria strains.</title>
        <authorList>
            <person name="Klenk H.-P."/>
        </authorList>
    </citation>
    <scope>NUCLEOTIDE SEQUENCE [LARGE SCALE GENOMIC DNA]</scope>
    <source>
        <strain evidence="3 4">DSM 20688</strain>
    </source>
</reference>
<proteinExistence type="predicted"/>
<dbReference type="EMBL" id="PDJF01000001">
    <property type="protein sequence ID" value="PFG27810.1"/>
    <property type="molecule type" value="Genomic_DNA"/>
</dbReference>
<sequence length="473" mass="50923">MKASQLAAVVLASLAVGAGTGAAAWNLNAPPEPAAVVVEQAATSPQVTVDNPQGVLSAEDTQRIQDNTQRIPFASSVRHVYYVVFGESDSNVNDTVENFFRDNHPEAIGDKYFADGVLIIGAATDQRQVFAFAGEDVDAQVDIRGRADSIIEAMRPGMRDGNIPGAFHAGATEAADAQRREERILASAQNDQAGVTALAGGGGFVATAAAGSALLYRRKKRREAIEQGRRDYAQVTGEYGELAGRLDGLNIRAHSLSSGFADATLRNQWSEVQDRFLTLHDTVSGAGGLSSIDMSSDDAVYAHREQLRSAALTVQQTSNAESNINRLFDLERGDAAVRRKAVEDLRADVLAAEAEVKDSYLRGLLRDVRTRLESLATEPTSEDFLDGFITTLGDYRTVLEQVRKEEMSDVKEREELRTPRLYDADTWYPSFVPYVALSSWHQSNVQAAQAAQSSSTNSSFSSGFSGAGASGGY</sequence>
<name>A0A2A9DPG2_9CORY</name>